<dbReference type="Proteomes" id="UP000682733">
    <property type="component" value="Unassembled WGS sequence"/>
</dbReference>
<dbReference type="Pfam" id="PF03732">
    <property type="entry name" value="Retrotrans_gag"/>
    <property type="match status" value="1"/>
</dbReference>
<keyword evidence="6" id="KW-1185">Reference proteome</keyword>
<dbReference type="Proteomes" id="UP000677228">
    <property type="component" value="Unassembled WGS sequence"/>
</dbReference>
<gene>
    <name evidence="2" type="ORF">GPM918_LOCUS9785</name>
    <name evidence="3" type="ORF">OVA965_LOCUS29780</name>
    <name evidence="4" type="ORF">SRO942_LOCUS9786</name>
    <name evidence="5" type="ORF">TMI583_LOCUS30565</name>
</gene>
<dbReference type="InterPro" id="IPR005162">
    <property type="entry name" value="Retrotrans_gag_dom"/>
</dbReference>
<evidence type="ECO:0000313" key="6">
    <source>
        <dbReference type="Proteomes" id="UP000663829"/>
    </source>
</evidence>
<dbReference type="Proteomes" id="UP000681722">
    <property type="component" value="Unassembled WGS sequence"/>
</dbReference>
<sequence length="214" mass="25068">MALAEDGLCLINEGIDDRQTEIQHNSTGITQRGEIHGDMRRQQPEMGITEKILDIPQFSGELKHNVKQWLRIIHQACDDQEISEHDGYLLAISRLSGSARDFFKSHRQYAITWNSLVDLLMNRYPSSQVASPEELLFRLIQRQQGIRESIAEYYEKKNQLCHEYDICVTDQQRIYYLKQGLGVELKQYAEYHSFVSLAQFKNVMEIHERHQLQT</sequence>
<accession>A0A814B5F7</accession>
<name>A0A814B5F7_9BILA</name>
<feature type="domain" description="Retrotransposon gag" evidence="1">
    <location>
        <begin position="90"/>
        <end position="181"/>
    </location>
</feature>
<evidence type="ECO:0000313" key="5">
    <source>
        <dbReference type="EMBL" id="CAF4140044.1"/>
    </source>
</evidence>
<organism evidence="2 6">
    <name type="scientific">Didymodactylos carnosus</name>
    <dbReference type="NCBI Taxonomy" id="1234261"/>
    <lineage>
        <taxon>Eukaryota</taxon>
        <taxon>Metazoa</taxon>
        <taxon>Spiralia</taxon>
        <taxon>Gnathifera</taxon>
        <taxon>Rotifera</taxon>
        <taxon>Eurotatoria</taxon>
        <taxon>Bdelloidea</taxon>
        <taxon>Philodinida</taxon>
        <taxon>Philodinidae</taxon>
        <taxon>Didymodactylos</taxon>
    </lineage>
</organism>
<evidence type="ECO:0000259" key="1">
    <source>
        <dbReference type="Pfam" id="PF03732"/>
    </source>
</evidence>
<dbReference type="EMBL" id="CAJOBA010042811">
    <property type="protein sequence ID" value="CAF4140044.1"/>
    <property type="molecule type" value="Genomic_DNA"/>
</dbReference>
<comment type="caution">
    <text evidence="2">The sequence shown here is derived from an EMBL/GenBank/DDBJ whole genome shotgun (WGS) entry which is preliminary data.</text>
</comment>
<dbReference type="Proteomes" id="UP000663829">
    <property type="component" value="Unassembled WGS sequence"/>
</dbReference>
<reference evidence="2" key="1">
    <citation type="submission" date="2021-02" db="EMBL/GenBank/DDBJ databases">
        <authorList>
            <person name="Nowell W R."/>
        </authorList>
    </citation>
    <scope>NUCLEOTIDE SEQUENCE</scope>
</reference>
<protein>
    <recommendedName>
        <fullName evidence="1">Retrotransposon gag domain-containing protein</fullName>
    </recommendedName>
</protein>
<dbReference type="EMBL" id="CAJNOK010021197">
    <property type="protein sequence ID" value="CAF1328710.1"/>
    <property type="molecule type" value="Genomic_DNA"/>
</dbReference>
<proteinExistence type="predicted"/>
<dbReference type="AlphaFoldDB" id="A0A814B5F7"/>
<dbReference type="EMBL" id="CAJNOQ010001855">
    <property type="protein sequence ID" value="CAF0923472.1"/>
    <property type="molecule type" value="Genomic_DNA"/>
</dbReference>
<evidence type="ECO:0000313" key="3">
    <source>
        <dbReference type="EMBL" id="CAF1328710.1"/>
    </source>
</evidence>
<dbReference type="EMBL" id="CAJOBC010001855">
    <property type="protein sequence ID" value="CAF3702464.1"/>
    <property type="molecule type" value="Genomic_DNA"/>
</dbReference>
<evidence type="ECO:0000313" key="4">
    <source>
        <dbReference type="EMBL" id="CAF3702464.1"/>
    </source>
</evidence>
<evidence type="ECO:0000313" key="2">
    <source>
        <dbReference type="EMBL" id="CAF0923472.1"/>
    </source>
</evidence>